<proteinExistence type="predicted"/>
<dbReference type="GO" id="GO:0016020">
    <property type="term" value="C:membrane"/>
    <property type="evidence" value="ECO:0007669"/>
    <property type="project" value="InterPro"/>
</dbReference>
<organism evidence="10 11">
    <name type="scientific">Lactobacillus kalixensis DSM 16043</name>
    <dbReference type="NCBI Taxonomy" id="1423763"/>
    <lineage>
        <taxon>Bacteria</taxon>
        <taxon>Bacillati</taxon>
        <taxon>Bacillota</taxon>
        <taxon>Bacilli</taxon>
        <taxon>Lactobacillales</taxon>
        <taxon>Lactobacillaceae</taxon>
        <taxon>Lactobacillus</taxon>
    </lineage>
</organism>
<comment type="caution">
    <text evidence="10">The sequence shown here is derived from an EMBL/GenBank/DDBJ whole genome shotgun (WGS) entry which is preliminary data.</text>
</comment>
<feature type="transmembrane region" description="Helical" evidence="9">
    <location>
        <begin position="40"/>
        <end position="64"/>
    </location>
</feature>
<gene>
    <name evidence="10" type="ORF">FC46_GL000324</name>
</gene>
<protein>
    <recommendedName>
        <fullName evidence="8">Accessory Sec system protein translocase subunit SecY2</fullName>
    </recommendedName>
</protein>
<dbReference type="NCBIfam" id="TIGR02920">
    <property type="entry name" value="acc_sec_Y2"/>
    <property type="match status" value="1"/>
</dbReference>
<keyword evidence="3 9" id="KW-0812">Transmembrane</keyword>
<feature type="transmembrane region" description="Helical" evidence="9">
    <location>
        <begin position="112"/>
        <end position="131"/>
    </location>
</feature>
<dbReference type="PRINTS" id="PR00303">
    <property type="entry name" value="SECYTRNLCASE"/>
</dbReference>
<evidence type="ECO:0000313" key="10">
    <source>
        <dbReference type="EMBL" id="KRL90222.1"/>
    </source>
</evidence>
<sequence>MVYVLGTHMPLPFADITKGYTEFIKDTPISIMGMMSGADFLRLSIFSIGLNPMMIAMMLIQLLMMTKAFGFDALPTQQIEIIQQVMILVFAILQSTVFTLGLHLTAHPYENFIVIVVLVAGSMLVNWMSVMNIKFGIGGTMPIILINILTRSVPSLITAIQNIMDVPHFSIYIIVMIVVTLLLIIFWNAFSHAYYPLKTINTALDSYSDPIIIPLGLNMGAMMTYMMGMAILSLPTLLAAYFSANSIFNNVLFQAIVSTILAFALFYFFTFMQFNPKEQAKSLRNSGAYILGIRPNLPTQKYIRKLLWIITFPGACLTAIQLTFGLMGMQLLGDYAGFAILPMNAVMVTMFMNNFKDQITILLFPHKYNKLQKEV</sequence>
<feature type="transmembrane region" description="Helical" evidence="9">
    <location>
        <begin position="335"/>
        <end position="355"/>
    </location>
</feature>
<feature type="transmembrane region" description="Helical" evidence="9">
    <location>
        <begin position="85"/>
        <end position="106"/>
    </location>
</feature>
<dbReference type="PATRIC" id="fig|1423763.3.peg.329"/>
<evidence type="ECO:0000256" key="9">
    <source>
        <dbReference type="SAM" id="Phobius"/>
    </source>
</evidence>
<feature type="transmembrane region" description="Helical" evidence="9">
    <location>
        <begin position="211"/>
        <end position="232"/>
    </location>
</feature>
<evidence type="ECO:0000256" key="1">
    <source>
        <dbReference type="ARBA" id="ARBA00022448"/>
    </source>
</evidence>
<dbReference type="GO" id="GO:0006886">
    <property type="term" value="P:intracellular protein transport"/>
    <property type="evidence" value="ECO:0007669"/>
    <property type="project" value="UniProtKB-UniRule"/>
</dbReference>
<dbReference type="InterPro" id="IPR014269">
    <property type="entry name" value="SecY2"/>
</dbReference>
<evidence type="ECO:0000256" key="6">
    <source>
        <dbReference type="ARBA" id="ARBA00023010"/>
    </source>
</evidence>
<keyword evidence="7 9" id="KW-0472">Membrane</keyword>
<keyword evidence="1" id="KW-0813">Transport</keyword>
<keyword evidence="11" id="KW-1185">Reference proteome</keyword>
<dbReference type="EMBL" id="AZFM01000013">
    <property type="protein sequence ID" value="KRL90222.1"/>
    <property type="molecule type" value="Genomic_DNA"/>
</dbReference>
<name>A0A0R1UAP3_9LACO</name>
<evidence type="ECO:0000256" key="2">
    <source>
        <dbReference type="ARBA" id="ARBA00022475"/>
    </source>
</evidence>
<reference evidence="10 11" key="1">
    <citation type="journal article" date="2015" name="Genome Announc.">
        <title>Expanding the biotechnology potential of lactobacilli through comparative genomics of 213 strains and associated genera.</title>
        <authorList>
            <person name="Sun Z."/>
            <person name="Harris H.M."/>
            <person name="McCann A."/>
            <person name="Guo C."/>
            <person name="Argimon S."/>
            <person name="Zhang W."/>
            <person name="Yang X."/>
            <person name="Jeffery I.B."/>
            <person name="Cooney J.C."/>
            <person name="Kagawa T.F."/>
            <person name="Liu W."/>
            <person name="Song Y."/>
            <person name="Salvetti E."/>
            <person name="Wrobel A."/>
            <person name="Rasinkangas P."/>
            <person name="Parkhill J."/>
            <person name="Rea M.C."/>
            <person name="O'Sullivan O."/>
            <person name="Ritari J."/>
            <person name="Douillard F.P."/>
            <person name="Paul Ross R."/>
            <person name="Yang R."/>
            <person name="Briner A.E."/>
            <person name="Felis G.E."/>
            <person name="de Vos W.M."/>
            <person name="Barrangou R."/>
            <person name="Klaenhammer T.R."/>
            <person name="Caufield P.W."/>
            <person name="Cui Y."/>
            <person name="Zhang H."/>
            <person name="O'Toole P.W."/>
        </authorList>
    </citation>
    <scope>NUCLEOTIDE SEQUENCE [LARGE SCALE GENOMIC DNA]</scope>
    <source>
        <strain evidence="10 11">DSM 16043</strain>
    </source>
</reference>
<evidence type="ECO:0000256" key="7">
    <source>
        <dbReference type="ARBA" id="ARBA00023136"/>
    </source>
</evidence>
<dbReference type="SUPFAM" id="SSF103491">
    <property type="entry name" value="Preprotein translocase SecY subunit"/>
    <property type="match status" value="1"/>
</dbReference>
<evidence type="ECO:0000256" key="3">
    <source>
        <dbReference type="ARBA" id="ARBA00022692"/>
    </source>
</evidence>
<keyword evidence="6" id="KW-0811">Translocation</keyword>
<keyword evidence="2" id="KW-1003">Cell membrane</keyword>
<evidence type="ECO:0000256" key="8">
    <source>
        <dbReference type="NCBIfam" id="TIGR02920"/>
    </source>
</evidence>
<dbReference type="InterPro" id="IPR023201">
    <property type="entry name" value="SecY_dom_sf"/>
</dbReference>
<feature type="transmembrane region" description="Helical" evidence="9">
    <location>
        <begin position="252"/>
        <end position="274"/>
    </location>
</feature>
<dbReference type="AlphaFoldDB" id="A0A0R1UAP3"/>
<dbReference type="Proteomes" id="UP000051036">
    <property type="component" value="Unassembled WGS sequence"/>
</dbReference>
<keyword evidence="4" id="KW-0653">Protein transport</keyword>
<feature type="transmembrane region" description="Helical" evidence="9">
    <location>
        <begin position="306"/>
        <end position="329"/>
    </location>
</feature>
<dbReference type="Gene3D" id="1.10.3370.10">
    <property type="entry name" value="SecY subunit domain"/>
    <property type="match status" value="1"/>
</dbReference>
<dbReference type="PIRSF" id="PIRSF004557">
    <property type="entry name" value="SecY"/>
    <property type="match status" value="1"/>
</dbReference>
<evidence type="ECO:0000313" key="11">
    <source>
        <dbReference type="Proteomes" id="UP000051036"/>
    </source>
</evidence>
<feature type="transmembrane region" description="Helical" evidence="9">
    <location>
        <begin position="169"/>
        <end position="190"/>
    </location>
</feature>
<dbReference type="Pfam" id="PF00344">
    <property type="entry name" value="SecY"/>
    <property type="match status" value="1"/>
</dbReference>
<keyword evidence="5 9" id="KW-1133">Transmembrane helix</keyword>
<dbReference type="STRING" id="1423763.FC46_GL000324"/>
<evidence type="ECO:0000256" key="5">
    <source>
        <dbReference type="ARBA" id="ARBA00022989"/>
    </source>
</evidence>
<evidence type="ECO:0000256" key="4">
    <source>
        <dbReference type="ARBA" id="ARBA00022927"/>
    </source>
</evidence>
<accession>A0A0R1UAP3</accession>
<dbReference type="InterPro" id="IPR002208">
    <property type="entry name" value="SecY/SEC61-alpha"/>
</dbReference>